<sequence length="146" mass="14688">MLGSVILGSGAAVAAPQWQSVGKVTSCEKSVAHSAVGGVNFQGCLVVSELGRAQVVLVVNNHSGRAVTVSGAIASDFGDASCEQMTLSTGTQRACYGPTAAVPDCYDWGAGATGGPYGGTVRFTVNGVTNEAKSSTVCLNWVDFPG</sequence>
<dbReference type="AlphaFoldDB" id="A0A918CMJ4"/>
<keyword evidence="2" id="KW-1185">Reference proteome</keyword>
<name>A0A918CMJ4_9ACTN</name>
<dbReference type="Proteomes" id="UP000658320">
    <property type="component" value="Unassembled WGS sequence"/>
</dbReference>
<evidence type="ECO:0000313" key="1">
    <source>
        <dbReference type="EMBL" id="GGR32440.1"/>
    </source>
</evidence>
<accession>A0A918CMJ4</accession>
<comment type="caution">
    <text evidence="1">The sequence shown here is derived from an EMBL/GenBank/DDBJ whole genome shotgun (WGS) entry which is preliminary data.</text>
</comment>
<proteinExistence type="predicted"/>
<reference evidence="1" key="2">
    <citation type="submission" date="2020-09" db="EMBL/GenBank/DDBJ databases">
        <authorList>
            <person name="Sun Q."/>
            <person name="Ohkuma M."/>
        </authorList>
    </citation>
    <scope>NUCLEOTIDE SEQUENCE</scope>
    <source>
        <strain evidence="1">JCM 4346</strain>
    </source>
</reference>
<gene>
    <name evidence="1" type="ORF">GCM10010251_55700</name>
</gene>
<organism evidence="1 2">
    <name type="scientific">Streptomyces aurantiogriseus</name>
    <dbReference type="NCBI Taxonomy" id="66870"/>
    <lineage>
        <taxon>Bacteria</taxon>
        <taxon>Bacillati</taxon>
        <taxon>Actinomycetota</taxon>
        <taxon>Actinomycetes</taxon>
        <taxon>Kitasatosporales</taxon>
        <taxon>Streptomycetaceae</taxon>
        <taxon>Streptomyces</taxon>
    </lineage>
</organism>
<reference evidence="1" key="1">
    <citation type="journal article" date="2014" name="Int. J. Syst. Evol. Microbiol.">
        <title>Complete genome sequence of Corynebacterium casei LMG S-19264T (=DSM 44701T), isolated from a smear-ripened cheese.</title>
        <authorList>
            <consortium name="US DOE Joint Genome Institute (JGI-PGF)"/>
            <person name="Walter F."/>
            <person name="Albersmeier A."/>
            <person name="Kalinowski J."/>
            <person name="Ruckert C."/>
        </authorList>
    </citation>
    <scope>NUCLEOTIDE SEQUENCE</scope>
    <source>
        <strain evidence="1">JCM 4346</strain>
    </source>
</reference>
<dbReference type="EMBL" id="BMSX01000014">
    <property type="protein sequence ID" value="GGR32440.1"/>
    <property type="molecule type" value="Genomic_DNA"/>
</dbReference>
<protein>
    <submittedName>
        <fullName evidence="1">Uncharacterized protein</fullName>
    </submittedName>
</protein>
<evidence type="ECO:0000313" key="2">
    <source>
        <dbReference type="Proteomes" id="UP000658320"/>
    </source>
</evidence>